<evidence type="ECO:0000256" key="5">
    <source>
        <dbReference type="ARBA" id="ARBA00022617"/>
    </source>
</evidence>
<dbReference type="Pfam" id="PF01292">
    <property type="entry name" value="Ni_hydr_CYTB"/>
    <property type="match status" value="1"/>
</dbReference>
<dbReference type="STRING" id="361041.VW35_18700"/>
<organism evidence="15 16">
    <name type="scientific">Devosia soli</name>
    <dbReference type="NCBI Taxonomy" id="361041"/>
    <lineage>
        <taxon>Bacteria</taxon>
        <taxon>Pseudomonadati</taxon>
        <taxon>Pseudomonadota</taxon>
        <taxon>Alphaproteobacteria</taxon>
        <taxon>Hyphomicrobiales</taxon>
        <taxon>Devosiaceae</taxon>
        <taxon>Devosia</taxon>
    </lineage>
</organism>
<dbReference type="PANTHER" id="PTHR30529:SF1">
    <property type="entry name" value="CYTOCHROME B561 HOMOLOG 2"/>
    <property type="match status" value="1"/>
</dbReference>
<feature type="domain" description="Cytochrome b561 bacterial/Ni-hydrogenase" evidence="14">
    <location>
        <begin position="7"/>
        <end position="160"/>
    </location>
</feature>
<evidence type="ECO:0000256" key="3">
    <source>
        <dbReference type="ARBA" id="ARBA00022448"/>
    </source>
</evidence>
<feature type="transmembrane region" description="Helical" evidence="13">
    <location>
        <begin position="130"/>
        <end position="150"/>
    </location>
</feature>
<dbReference type="Gene3D" id="1.20.950.20">
    <property type="entry name" value="Transmembrane di-heme cytochromes, Chain C"/>
    <property type="match status" value="1"/>
</dbReference>
<dbReference type="PATRIC" id="fig|361041.3.peg.3153"/>
<dbReference type="InterPro" id="IPR011577">
    <property type="entry name" value="Cyt_b561_bac/Ni-Hgenase"/>
</dbReference>
<dbReference type="InterPro" id="IPR052168">
    <property type="entry name" value="Cytochrome_b561_oxidase"/>
</dbReference>
<keyword evidence="16" id="KW-1185">Reference proteome</keyword>
<comment type="similarity">
    <text evidence="12">Belongs to the cytochrome b561 family.</text>
</comment>
<keyword evidence="8" id="KW-0249">Electron transport</keyword>
<evidence type="ECO:0000256" key="13">
    <source>
        <dbReference type="SAM" id="Phobius"/>
    </source>
</evidence>
<feature type="transmembrane region" description="Helical" evidence="13">
    <location>
        <begin position="97"/>
        <end position="118"/>
    </location>
</feature>
<keyword evidence="11 13" id="KW-0472">Membrane</keyword>
<evidence type="ECO:0000256" key="1">
    <source>
        <dbReference type="ARBA" id="ARBA00001970"/>
    </source>
</evidence>
<evidence type="ECO:0000256" key="2">
    <source>
        <dbReference type="ARBA" id="ARBA00004651"/>
    </source>
</evidence>
<evidence type="ECO:0000256" key="10">
    <source>
        <dbReference type="ARBA" id="ARBA00023004"/>
    </source>
</evidence>
<dbReference type="PANTHER" id="PTHR30529">
    <property type="entry name" value="CYTOCHROME B561"/>
    <property type="match status" value="1"/>
</dbReference>
<evidence type="ECO:0000256" key="8">
    <source>
        <dbReference type="ARBA" id="ARBA00022982"/>
    </source>
</evidence>
<keyword evidence="9 13" id="KW-1133">Transmembrane helix</keyword>
<evidence type="ECO:0000256" key="11">
    <source>
        <dbReference type="ARBA" id="ARBA00023136"/>
    </source>
</evidence>
<comment type="cofactor">
    <cofactor evidence="1">
        <name>heme b</name>
        <dbReference type="ChEBI" id="CHEBI:60344"/>
    </cofactor>
</comment>
<name>A0A0F5L0S9_9HYPH</name>
<evidence type="ECO:0000256" key="12">
    <source>
        <dbReference type="ARBA" id="ARBA00037975"/>
    </source>
</evidence>
<evidence type="ECO:0000313" key="15">
    <source>
        <dbReference type="EMBL" id="KKB75804.1"/>
    </source>
</evidence>
<dbReference type="Proteomes" id="UP000033514">
    <property type="component" value="Unassembled WGS sequence"/>
</dbReference>
<keyword evidence="4" id="KW-1003">Cell membrane</keyword>
<dbReference type="GO" id="GO:0046872">
    <property type="term" value="F:metal ion binding"/>
    <property type="evidence" value="ECO:0007669"/>
    <property type="project" value="UniProtKB-KW"/>
</dbReference>
<keyword evidence="3" id="KW-0813">Transport</keyword>
<keyword evidence="7" id="KW-0479">Metal-binding</keyword>
<dbReference type="InterPro" id="IPR016174">
    <property type="entry name" value="Di-haem_cyt_TM"/>
</dbReference>
<comment type="caution">
    <text evidence="15">The sequence shown here is derived from an EMBL/GenBank/DDBJ whole genome shotgun (WGS) entry which is preliminary data.</text>
</comment>
<evidence type="ECO:0000256" key="4">
    <source>
        <dbReference type="ARBA" id="ARBA00022475"/>
    </source>
</evidence>
<protein>
    <recommendedName>
        <fullName evidence="14">Cytochrome b561 bacterial/Ni-hydrogenase domain-containing protein</fullName>
    </recommendedName>
</protein>
<evidence type="ECO:0000256" key="6">
    <source>
        <dbReference type="ARBA" id="ARBA00022692"/>
    </source>
</evidence>
<reference evidence="15 16" key="1">
    <citation type="submission" date="2015-03" db="EMBL/GenBank/DDBJ databases">
        <authorList>
            <person name="Hassan Y.I."/>
            <person name="Lepp D."/>
            <person name="Zhou T."/>
        </authorList>
    </citation>
    <scope>NUCLEOTIDE SEQUENCE [LARGE SCALE GENOMIC DNA]</scope>
    <source>
        <strain evidence="15 16">GH2-10</strain>
    </source>
</reference>
<gene>
    <name evidence="15" type="ORF">VW35_18700</name>
</gene>
<evidence type="ECO:0000259" key="14">
    <source>
        <dbReference type="Pfam" id="PF01292"/>
    </source>
</evidence>
<keyword evidence="6 13" id="KW-0812">Transmembrane</keyword>
<accession>A0A0F5L0S9</accession>
<dbReference type="OrthoDB" id="8156287at2"/>
<dbReference type="SUPFAM" id="SSF81342">
    <property type="entry name" value="Transmembrane di-heme cytochromes"/>
    <property type="match status" value="1"/>
</dbReference>
<evidence type="ECO:0000256" key="9">
    <source>
        <dbReference type="ARBA" id="ARBA00022989"/>
    </source>
</evidence>
<sequence length="164" mass="18242">MAQIKTYSRLQIFLHWTIAALIVIQLTINADMQQAFAQRLSSGTIPDNAGAIFHAVIGILVFFLALLRLGLRFWHGVPEPEGNLSPLVGFLSLATHWLLYGFMFLMPVTGAMAWFFGIELAGVLHELGRLVLIPAILLHVAGAVVEELVLDNRVVRKMLRSRAR</sequence>
<evidence type="ECO:0000313" key="16">
    <source>
        <dbReference type="Proteomes" id="UP000033514"/>
    </source>
</evidence>
<dbReference type="GO" id="GO:0022904">
    <property type="term" value="P:respiratory electron transport chain"/>
    <property type="evidence" value="ECO:0007669"/>
    <property type="project" value="InterPro"/>
</dbReference>
<dbReference type="AlphaFoldDB" id="A0A0F5L0S9"/>
<feature type="transmembrane region" description="Helical" evidence="13">
    <location>
        <begin position="50"/>
        <end position="71"/>
    </location>
</feature>
<dbReference type="RefSeq" id="WP_046144624.1">
    <property type="nucleotide sequence ID" value="NZ_LAJG01000048.1"/>
</dbReference>
<feature type="transmembrane region" description="Helical" evidence="13">
    <location>
        <begin position="12"/>
        <end position="30"/>
    </location>
</feature>
<keyword evidence="5" id="KW-0349">Heme</keyword>
<dbReference type="GO" id="GO:0009055">
    <property type="term" value="F:electron transfer activity"/>
    <property type="evidence" value="ECO:0007669"/>
    <property type="project" value="InterPro"/>
</dbReference>
<keyword evidence="10" id="KW-0408">Iron</keyword>
<dbReference type="GO" id="GO:0005886">
    <property type="term" value="C:plasma membrane"/>
    <property type="evidence" value="ECO:0007669"/>
    <property type="project" value="UniProtKB-SubCell"/>
</dbReference>
<evidence type="ECO:0000256" key="7">
    <source>
        <dbReference type="ARBA" id="ARBA00022723"/>
    </source>
</evidence>
<comment type="subcellular location">
    <subcellularLocation>
        <location evidence="2">Cell membrane</location>
        <topology evidence="2">Multi-pass membrane protein</topology>
    </subcellularLocation>
</comment>
<dbReference type="EMBL" id="LAJG01000048">
    <property type="protein sequence ID" value="KKB75804.1"/>
    <property type="molecule type" value="Genomic_DNA"/>
</dbReference>
<dbReference type="GO" id="GO:0020037">
    <property type="term" value="F:heme binding"/>
    <property type="evidence" value="ECO:0007669"/>
    <property type="project" value="TreeGrafter"/>
</dbReference>
<proteinExistence type="inferred from homology"/>